<dbReference type="Pfam" id="PF17283">
    <property type="entry name" value="Zn_ribbon_SprT"/>
    <property type="match status" value="1"/>
</dbReference>
<comment type="subcellular location">
    <subcellularLocation>
        <location evidence="4">Cytoplasm</location>
    </subcellularLocation>
</comment>
<keyword evidence="3 4" id="KW-0862">Zinc</keyword>
<keyword evidence="7" id="KW-1185">Reference proteome</keyword>
<gene>
    <name evidence="6" type="ORF">NDK43_27945</name>
</gene>
<sequence length="157" mass="18702">MEEKELQELVEKLSLEEFGKPFKHRVTFNSKLRTTGGRYLLGTHNIEINKKYLEQLGIKELIGIIKHELCHYHLHLEGKGYQHRDPEFRWLLKKVGAPRFCSQLTEKPKKRSAKKVLLYECTKCRLHYKRKRSIDTSRYVCGKCRGKLKKIKELTFE</sequence>
<evidence type="ECO:0000259" key="5">
    <source>
        <dbReference type="SMART" id="SM00731"/>
    </source>
</evidence>
<organism evidence="6 7">
    <name type="scientific">Neobacillus pocheonensis</name>
    <dbReference type="NCBI Taxonomy" id="363869"/>
    <lineage>
        <taxon>Bacteria</taxon>
        <taxon>Bacillati</taxon>
        <taxon>Bacillota</taxon>
        <taxon>Bacilli</taxon>
        <taxon>Bacillales</taxon>
        <taxon>Bacillaceae</taxon>
        <taxon>Neobacillus</taxon>
    </lineage>
</organism>
<dbReference type="InterPro" id="IPR035240">
    <property type="entry name" value="SprT_Zn_ribbon"/>
</dbReference>
<dbReference type="SMART" id="SM00731">
    <property type="entry name" value="SprT"/>
    <property type="match status" value="1"/>
</dbReference>
<feature type="domain" description="SprT-like" evidence="5">
    <location>
        <begin position="4"/>
        <end position="151"/>
    </location>
</feature>
<evidence type="ECO:0000256" key="1">
    <source>
        <dbReference type="ARBA" id="ARBA00022490"/>
    </source>
</evidence>
<dbReference type="InterPro" id="IPR023524">
    <property type="entry name" value="Uncharacterised_SprT-like"/>
</dbReference>
<comment type="similarity">
    <text evidence="4">Belongs to the SprT family.</text>
</comment>
<dbReference type="Proteomes" id="UP001523262">
    <property type="component" value="Unassembled WGS sequence"/>
</dbReference>
<feature type="binding site" evidence="4">
    <location>
        <position position="67"/>
    </location>
    <ligand>
        <name>Zn(2+)</name>
        <dbReference type="ChEBI" id="CHEBI:29105"/>
    </ligand>
</feature>
<keyword evidence="2 4" id="KW-0479">Metal-binding</keyword>
<protein>
    <recommendedName>
        <fullName evidence="4">Protein SprT-like</fullName>
    </recommendedName>
</protein>
<evidence type="ECO:0000256" key="4">
    <source>
        <dbReference type="HAMAP-Rule" id="MF_00745"/>
    </source>
</evidence>
<dbReference type="Pfam" id="PF10263">
    <property type="entry name" value="SprT-like"/>
    <property type="match status" value="1"/>
</dbReference>
<evidence type="ECO:0000256" key="2">
    <source>
        <dbReference type="ARBA" id="ARBA00022723"/>
    </source>
</evidence>
<dbReference type="HAMAP" id="MF_00745">
    <property type="entry name" value="SprT_like"/>
    <property type="match status" value="1"/>
</dbReference>
<comment type="caution">
    <text evidence="6">The sequence shown here is derived from an EMBL/GenBank/DDBJ whole genome shotgun (WGS) entry which is preliminary data.</text>
</comment>
<dbReference type="InterPro" id="IPR006640">
    <property type="entry name" value="SprT-like_domain"/>
</dbReference>
<dbReference type="NCBIfam" id="NF003339">
    <property type="entry name" value="PRK04351.1"/>
    <property type="match status" value="1"/>
</dbReference>
<accession>A0ABT0WGL6</accession>
<evidence type="ECO:0000313" key="6">
    <source>
        <dbReference type="EMBL" id="MCM2535455.1"/>
    </source>
</evidence>
<dbReference type="EMBL" id="JAMQCR010000003">
    <property type="protein sequence ID" value="MCM2535455.1"/>
    <property type="molecule type" value="Genomic_DNA"/>
</dbReference>
<proteinExistence type="inferred from homology"/>
<evidence type="ECO:0000256" key="3">
    <source>
        <dbReference type="ARBA" id="ARBA00022833"/>
    </source>
</evidence>
<evidence type="ECO:0000313" key="7">
    <source>
        <dbReference type="Proteomes" id="UP001523262"/>
    </source>
</evidence>
<name>A0ABT0WGL6_9BACI</name>
<feature type="binding site" evidence="4">
    <location>
        <position position="71"/>
    </location>
    <ligand>
        <name>Zn(2+)</name>
        <dbReference type="ChEBI" id="CHEBI:29105"/>
    </ligand>
</feature>
<keyword evidence="1 4" id="KW-0963">Cytoplasm</keyword>
<comment type="cofactor">
    <cofactor evidence="4">
        <name>Zn(2+)</name>
        <dbReference type="ChEBI" id="CHEBI:29105"/>
    </cofactor>
    <text evidence="4">Binds 1 zinc ion.</text>
</comment>
<feature type="active site" evidence="4">
    <location>
        <position position="68"/>
    </location>
</feature>
<reference evidence="6 7" key="1">
    <citation type="submission" date="2022-06" db="EMBL/GenBank/DDBJ databases">
        <authorList>
            <person name="Jeon C.O."/>
        </authorList>
    </citation>
    <scope>NUCLEOTIDE SEQUENCE [LARGE SCALE GENOMIC DNA]</scope>
    <source>
        <strain evidence="6 7">KCTC 13943</strain>
    </source>
</reference>